<dbReference type="Proteomes" id="UP000887574">
    <property type="component" value="Unplaced"/>
</dbReference>
<dbReference type="PANTHER" id="PTHR18898:SF2">
    <property type="entry name" value="NUCLEOPROTEIN TPR"/>
    <property type="match status" value="1"/>
</dbReference>
<reference evidence="4" key="1">
    <citation type="submission" date="2022-11" db="UniProtKB">
        <authorList>
            <consortium name="WormBaseParasite"/>
        </authorList>
    </citation>
    <scope>IDENTIFICATION</scope>
</reference>
<dbReference type="GO" id="GO:0006406">
    <property type="term" value="P:mRNA export from nucleus"/>
    <property type="evidence" value="ECO:0007669"/>
    <property type="project" value="TreeGrafter"/>
</dbReference>
<evidence type="ECO:0000313" key="3">
    <source>
        <dbReference type="Proteomes" id="UP000887574"/>
    </source>
</evidence>
<evidence type="ECO:0000313" key="4">
    <source>
        <dbReference type="WBParaSite" id="jg24797"/>
    </source>
</evidence>
<feature type="region of interest" description="Disordered" evidence="2">
    <location>
        <begin position="255"/>
        <end position="280"/>
    </location>
</feature>
<feature type="compositionally biased region" description="Basic and acidic residues" evidence="2">
    <location>
        <begin position="270"/>
        <end position="280"/>
    </location>
</feature>
<name>A0A915DXR5_9BILA</name>
<dbReference type="PANTHER" id="PTHR18898">
    <property type="entry name" value="NUCLEOPROTEIN TPR-RELATED"/>
    <property type="match status" value="1"/>
</dbReference>
<accession>A0A915DXR5</accession>
<dbReference type="WBParaSite" id="jg24797">
    <property type="protein sequence ID" value="jg24797"/>
    <property type="gene ID" value="jg24797"/>
</dbReference>
<evidence type="ECO:0000256" key="1">
    <source>
        <dbReference type="SAM" id="Coils"/>
    </source>
</evidence>
<feature type="coiled-coil region" evidence="1">
    <location>
        <begin position="179"/>
        <end position="249"/>
    </location>
</feature>
<organism evidence="3 4">
    <name type="scientific">Ditylenchus dipsaci</name>
    <dbReference type="NCBI Taxonomy" id="166011"/>
    <lineage>
        <taxon>Eukaryota</taxon>
        <taxon>Metazoa</taxon>
        <taxon>Ecdysozoa</taxon>
        <taxon>Nematoda</taxon>
        <taxon>Chromadorea</taxon>
        <taxon>Rhabditida</taxon>
        <taxon>Tylenchina</taxon>
        <taxon>Tylenchomorpha</taxon>
        <taxon>Sphaerularioidea</taxon>
        <taxon>Anguinidae</taxon>
        <taxon>Anguininae</taxon>
        <taxon>Ditylenchus</taxon>
    </lineage>
</organism>
<feature type="coiled-coil region" evidence="1">
    <location>
        <begin position="21"/>
        <end position="48"/>
    </location>
</feature>
<keyword evidence="1" id="KW-0175">Coiled coil</keyword>
<dbReference type="AlphaFoldDB" id="A0A915DXR5"/>
<proteinExistence type="predicted"/>
<sequence>MSVVNLNAELEKVTNEMGKDIKEKDATIKSLKEELEKANELLKIGSQVHRTDEEIAALSPAAAAASSLLKSGISLSSIYAEHCRVRYVAELIEELDAKAPLFKQQREVYEAALEEIEQLQCSGLCHRELSYTSAELERYQHEHQIQSAQIKRLLFCIEKRTDNMENGGSESDEFLFNNIVELQQRNMELTSKLKRVETEQQQALLNYHSAETESLTNQLNATKDELSRLRQHQSKLELLVEELTVQRDNYKAMIEEGGSRTVSPPTSAANERHSLDKTNSDLAHYKQKAEFLQEKLDCFSADNSKWTAPTT</sequence>
<feature type="compositionally biased region" description="Polar residues" evidence="2">
    <location>
        <begin position="260"/>
        <end position="269"/>
    </location>
</feature>
<evidence type="ECO:0000256" key="2">
    <source>
        <dbReference type="SAM" id="MobiDB-lite"/>
    </source>
</evidence>
<protein>
    <submittedName>
        <fullName evidence="4">Uncharacterized protein</fullName>
    </submittedName>
</protein>
<keyword evidence="3" id="KW-1185">Reference proteome</keyword>
<dbReference type="GO" id="GO:0017056">
    <property type="term" value="F:structural constituent of nuclear pore"/>
    <property type="evidence" value="ECO:0007669"/>
    <property type="project" value="TreeGrafter"/>
</dbReference>
<dbReference type="GO" id="GO:1901673">
    <property type="term" value="P:regulation of mitotic spindle assembly"/>
    <property type="evidence" value="ECO:0007669"/>
    <property type="project" value="TreeGrafter"/>
</dbReference>
<dbReference type="GO" id="GO:0005643">
    <property type="term" value="C:nuclear pore"/>
    <property type="evidence" value="ECO:0007669"/>
    <property type="project" value="TreeGrafter"/>
</dbReference>